<accession>A0A4Q1SDS4</accession>
<evidence type="ECO:0000313" key="1">
    <source>
        <dbReference type="EMBL" id="RXS95399.1"/>
    </source>
</evidence>
<dbReference type="RefSeq" id="WP_164981496.1">
    <property type="nucleotide sequence ID" value="NZ_SDMK01000002.1"/>
</dbReference>
<keyword evidence="2" id="KW-1185">Reference proteome</keyword>
<dbReference type="EMBL" id="SDMK01000002">
    <property type="protein sequence ID" value="RXS95399.1"/>
    <property type="molecule type" value="Genomic_DNA"/>
</dbReference>
<dbReference type="AlphaFoldDB" id="A0A4Q1SDS4"/>
<dbReference type="Proteomes" id="UP000290253">
    <property type="component" value="Unassembled WGS sequence"/>
</dbReference>
<evidence type="ECO:0000313" key="2">
    <source>
        <dbReference type="Proteomes" id="UP000290253"/>
    </source>
</evidence>
<sequence length="109" mass="12231">MPLPVFVEFGLMGPQANRSYLTGYMSADVNVPLFKSSAKYVPIAIAGYSRLFETGHALDYGIALALPRSAKQSALGNSLRIELRDYWTFANPQQHNIMLRVGWMYLETD</sequence>
<proteinExistence type="predicted"/>
<name>A0A4Q1SDS4_9BACT</name>
<comment type="caution">
    <text evidence="1">The sequence shown here is derived from an EMBL/GenBank/DDBJ whole genome shotgun (WGS) entry which is preliminary data.</text>
</comment>
<evidence type="ECO:0008006" key="3">
    <source>
        <dbReference type="Google" id="ProtNLM"/>
    </source>
</evidence>
<protein>
    <recommendedName>
        <fullName evidence="3">Outer membrane protein beta-barrel domain-containing protein</fullName>
    </recommendedName>
</protein>
<gene>
    <name evidence="1" type="ORF">ESZ00_12525</name>
</gene>
<reference evidence="1 2" key="1">
    <citation type="journal article" date="2016" name="Int. J. Syst. Evol. Microbiol.">
        <title>Acidipila dinghuensis sp. nov., an acidobacterium isolated from forest soil.</title>
        <authorList>
            <person name="Jiang Y.W."/>
            <person name="Wang J."/>
            <person name="Chen M.H."/>
            <person name="Lv Y.Y."/>
            <person name="Qiu L.H."/>
        </authorList>
    </citation>
    <scope>NUCLEOTIDE SEQUENCE [LARGE SCALE GENOMIC DNA]</scope>
    <source>
        <strain evidence="1 2">DHOF10</strain>
    </source>
</reference>
<organism evidence="1 2">
    <name type="scientific">Silvibacterium dinghuense</name>
    <dbReference type="NCBI Taxonomy" id="1560006"/>
    <lineage>
        <taxon>Bacteria</taxon>
        <taxon>Pseudomonadati</taxon>
        <taxon>Acidobacteriota</taxon>
        <taxon>Terriglobia</taxon>
        <taxon>Terriglobales</taxon>
        <taxon>Acidobacteriaceae</taxon>
        <taxon>Silvibacterium</taxon>
    </lineage>
</organism>